<keyword evidence="1" id="KW-0732">Signal</keyword>
<keyword evidence="3" id="KW-0675">Receptor</keyword>
<dbReference type="CDD" id="cd06331">
    <property type="entry name" value="PBP1_AmiC-like"/>
    <property type="match status" value="1"/>
</dbReference>
<accession>W2TN75</accession>
<dbReference type="OMA" id="AQPWSPY"/>
<dbReference type="Pfam" id="PF13458">
    <property type="entry name" value="Peripla_BP_6"/>
    <property type="match status" value="1"/>
</dbReference>
<dbReference type="Proteomes" id="UP000053676">
    <property type="component" value="Unassembled WGS sequence"/>
</dbReference>
<sequence>MQGLAYKLAPKGIRANTVSPGNVYFEGGVWDQNRKERSEAVRGITSTQSWWTHGAPTGNRQHGRIRRKSCGELRERSECCGGWRANAWRAALSLRRYLQGASLELIEAKRLKQTQGALTIMKRMSSLLYAGRSRGAAIALLASLAMASHAAIAADPVRIGVPVGLSGANSVVAPSVVQAAQLAVDEINAKGGILGRQVSLEVADDGSGAAGAQKAFDSLIFEKKVNALISMETSAARNAGLPIVTRGKVPFIYTSFYEGRSCSRYMYVDAWVPDQQVAPIVDYFMKQQKAKTFFLIGSDYAFGRGMLDFTKTYIEKQGGKVVGDEYLPMDGSDWTSIISKLQAAKPDAIITSTAGGAPNVTLTKQLRAAGVKVPYGNLAVDEGTAKSMGADAQGIYISGSYVTNIDTPANHAFLAAMQKRFGADLKTQNDLSVPEYEAIYLYKAAVEKAGSVDTAKVIPALAQVSFDGPRGTIRMDKERHTPLTMYLGQVQADGSVKVIESFKNVDPGEQCPALK</sequence>
<dbReference type="SUPFAM" id="SSF53822">
    <property type="entry name" value="Periplasmic binding protein-like I"/>
    <property type="match status" value="1"/>
</dbReference>
<name>W2TN75_NECAM</name>
<evidence type="ECO:0000313" key="3">
    <source>
        <dbReference type="EMBL" id="ETN83555.1"/>
    </source>
</evidence>
<evidence type="ECO:0000256" key="1">
    <source>
        <dbReference type="ARBA" id="ARBA00022729"/>
    </source>
</evidence>
<dbReference type="STRING" id="51031.W2TN75"/>
<dbReference type="AlphaFoldDB" id="W2TN75"/>
<dbReference type="PANTHER" id="PTHR47628">
    <property type="match status" value="1"/>
</dbReference>
<keyword evidence="4" id="KW-1185">Reference proteome</keyword>
<evidence type="ECO:0000259" key="2">
    <source>
        <dbReference type="Pfam" id="PF13458"/>
    </source>
</evidence>
<proteinExistence type="predicted"/>
<organism evidence="3 4">
    <name type="scientific">Necator americanus</name>
    <name type="common">Human hookworm</name>
    <dbReference type="NCBI Taxonomy" id="51031"/>
    <lineage>
        <taxon>Eukaryota</taxon>
        <taxon>Metazoa</taxon>
        <taxon>Ecdysozoa</taxon>
        <taxon>Nematoda</taxon>
        <taxon>Chromadorea</taxon>
        <taxon>Rhabditida</taxon>
        <taxon>Rhabditina</taxon>
        <taxon>Rhabditomorpha</taxon>
        <taxon>Strongyloidea</taxon>
        <taxon>Ancylostomatidae</taxon>
        <taxon>Bunostominae</taxon>
        <taxon>Necator</taxon>
    </lineage>
</organism>
<evidence type="ECO:0000313" key="4">
    <source>
        <dbReference type="Proteomes" id="UP000053676"/>
    </source>
</evidence>
<dbReference type="InterPro" id="IPR028081">
    <property type="entry name" value="Leu-bd"/>
</dbReference>
<dbReference type="PANTHER" id="PTHR47628:SF1">
    <property type="entry name" value="ALIPHATIC AMIDASE EXPRESSION-REGULATING PROTEIN"/>
    <property type="match status" value="1"/>
</dbReference>
<protein>
    <submittedName>
        <fullName evidence="3">Ligand-binding protein, receptor family</fullName>
    </submittedName>
</protein>
<dbReference type="OrthoDB" id="10267658at2759"/>
<dbReference type="KEGG" id="nai:NECAME_17439"/>
<gene>
    <name evidence="3" type="ORF">NECAME_17439</name>
</gene>
<dbReference type="InterPro" id="IPR028082">
    <property type="entry name" value="Peripla_BP_I"/>
</dbReference>
<dbReference type="EMBL" id="KI658183">
    <property type="protein sequence ID" value="ETN83555.1"/>
    <property type="molecule type" value="Genomic_DNA"/>
</dbReference>
<feature type="domain" description="Leucine-binding protein" evidence="2">
    <location>
        <begin position="156"/>
        <end position="494"/>
    </location>
</feature>
<reference evidence="4" key="1">
    <citation type="journal article" date="2014" name="Nat. Genet.">
        <title>Genome of the human hookworm Necator americanus.</title>
        <authorList>
            <person name="Tang Y.T."/>
            <person name="Gao X."/>
            <person name="Rosa B.A."/>
            <person name="Abubucker S."/>
            <person name="Hallsworth-Pepin K."/>
            <person name="Martin J."/>
            <person name="Tyagi R."/>
            <person name="Heizer E."/>
            <person name="Zhang X."/>
            <person name="Bhonagiri-Palsikar V."/>
            <person name="Minx P."/>
            <person name="Warren W.C."/>
            <person name="Wang Q."/>
            <person name="Zhan B."/>
            <person name="Hotez P.J."/>
            <person name="Sternberg P.W."/>
            <person name="Dougall A."/>
            <person name="Gaze S.T."/>
            <person name="Mulvenna J."/>
            <person name="Sotillo J."/>
            <person name="Ranganathan S."/>
            <person name="Rabelo E.M."/>
            <person name="Wilson R.K."/>
            <person name="Felgner P.L."/>
            <person name="Bethony J."/>
            <person name="Hawdon J.M."/>
            <person name="Gasser R.B."/>
            <person name="Loukas A."/>
            <person name="Mitreva M."/>
        </authorList>
    </citation>
    <scope>NUCLEOTIDE SEQUENCE [LARGE SCALE GENOMIC DNA]</scope>
</reference>
<dbReference type="Gene3D" id="3.40.50.2300">
    <property type="match status" value="2"/>
</dbReference>